<accession>A0ABV1K1X1</accession>
<dbReference type="RefSeq" id="WP_345644892.1">
    <property type="nucleotide sequence ID" value="NZ_BAABLY010000027.1"/>
</dbReference>
<reference evidence="1 2" key="1">
    <citation type="submission" date="2024-03" db="EMBL/GenBank/DDBJ databases">
        <title>Draft genome sequence of Pseudonocardia tropica JCM 19149.</title>
        <authorList>
            <person name="Butdee W."/>
            <person name="Duangmal K."/>
        </authorList>
    </citation>
    <scope>NUCLEOTIDE SEQUENCE [LARGE SCALE GENOMIC DNA]</scope>
    <source>
        <strain evidence="1 2">JCM 19149</strain>
    </source>
</reference>
<protein>
    <submittedName>
        <fullName evidence="1">Uncharacterized protein</fullName>
    </submittedName>
</protein>
<keyword evidence="2" id="KW-1185">Reference proteome</keyword>
<organism evidence="1 2">
    <name type="scientific">Pseudonocardia tropica</name>
    <dbReference type="NCBI Taxonomy" id="681289"/>
    <lineage>
        <taxon>Bacteria</taxon>
        <taxon>Bacillati</taxon>
        <taxon>Actinomycetota</taxon>
        <taxon>Actinomycetes</taxon>
        <taxon>Pseudonocardiales</taxon>
        <taxon>Pseudonocardiaceae</taxon>
        <taxon>Pseudonocardia</taxon>
    </lineage>
</organism>
<proteinExistence type="predicted"/>
<dbReference type="EMBL" id="JBEDNP010000012">
    <property type="protein sequence ID" value="MEQ3541108.1"/>
    <property type="molecule type" value="Genomic_DNA"/>
</dbReference>
<comment type="caution">
    <text evidence="1">The sequence shown here is derived from an EMBL/GenBank/DDBJ whole genome shotgun (WGS) entry which is preliminary data.</text>
</comment>
<name>A0ABV1K1X1_9PSEU</name>
<dbReference type="Proteomes" id="UP001464923">
    <property type="component" value="Unassembled WGS sequence"/>
</dbReference>
<sequence length="109" mass="12427">MATQWPGPDVGLTHISVVDTPRTITLIREFSFRTPTDWKFVLWKPMPISDSIEEPLVPGHECTHYFSAAWIRERCVEKGVRLDALRPQVRLGTGKVVVGRKKVRPAHPE</sequence>
<evidence type="ECO:0000313" key="1">
    <source>
        <dbReference type="EMBL" id="MEQ3541108.1"/>
    </source>
</evidence>
<gene>
    <name evidence="1" type="ORF">WHI96_20045</name>
</gene>
<evidence type="ECO:0000313" key="2">
    <source>
        <dbReference type="Proteomes" id="UP001464923"/>
    </source>
</evidence>